<feature type="compositionally biased region" description="Low complexity" evidence="1">
    <location>
        <begin position="45"/>
        <end position="82"/>
    </location>
</feature>
<organism evidence="4 5">
    <name type="scientific">Homarus americanus</name>
    <name type="common">American lobster</name>
    <dbReference type="NCBI Taxonomy" id="6706"/>
    <lineage>
        <taxon>Eukaryota</taxon>
        <taxon>Metazoa</taxon>
        <taxon>Ecdysozoa</taxon>
        <taxon>Arthropoda</taxon>
        <taxon>Crustacea</taxon>
        <taxon>Multicrustacea</taxon>
        <taxon>Malacostraca</taxon>
        <taxon>Eumalacostraca</taxon>
        <taxon>Eucarida</taxon>
        <taxon>Decapoda</taxon>
        <taxon>Pleocyemata</taxon>
        <taxon>Astacidea</taxon>
        <taxon>Nephropoidea</taxon>
        <taxon>Nephropidae</taxon>
        <taxon>Homarus</taxon>
    </lineage>
</organism>
<sequence length="244" mass="26399">MVEGLKEDMSASHLVLQGVKGRPWPFLVTLETSPKLLSGTKGNNTSSPDPVTTPTPRDTHYTPSTTTTTITPPITINTIPTGTTPPQPTTAPAPTLPTTPKLLDRVSNMDDFQNDYIEDRPPPPSSSSSSSSTHLRYDHPFPEVIVPAGVPVYHEPRVPYGHHSRGLSPGGNFNKVPSPPAVSVGTVTVRVEEICLVLVVLMLWAGAITLFINRLSGSANSRCYLREYQLCGGTPRVDVEEQRI</sequence>
<keyword evidence="2" id="KW-0472">Membrane</keyword>
<feature type="transmembrane region" description="Helical" evidence="2">
    <location>
        <begin position="196"/>
        <end position="216"/>
    </location>
</feature>
<feature type="domain" description="Fibronectin type III" evidence="3">
    <location>
        <begin position="188"/>
        <end position="214"/>
    </location>
</feature>
<keyword evidence="2" id="KW-0812">Transmembrane</keyword>
<reference evidence="4" key="1">
    <citation type="journal article" date="2021" name="Sci. Adv.">
        <title>The American lobster genome reveals insights on longevity, neural, and immune adaptations.</title>
        <authorList>
            <person name="Polinski J.M."/>
            <person name="Zimin A.V."/>
            <person name="Clark K.F."/>
            <person name="Kohn A.B."/>
            <person name="Sadowski N."/>
            <person name="Timp W."/>
            <person name="Ptitsyn A."/>
            <person name="Khanna P."/>
            <person name="Romanova D.Y."/>
            <person name="Williams P."/>
            <person name="Greenwood S.J."/>
            <person name="Moroz L.L."/>
            <person name="Walt D.R."/>
            <person name="Bodnar A.G."/>
        </authorList>
    </citation>
    <scope>NUCLEOTIDE SEQUENCE</scope>
    <source>
        <strain evidence="4">GMGI-L3</strain>
    </source>
</reference>
<evidence type="ECO:0000313" key="4">
    <source>
        <dbReference type="EMBL" id="KAG7171100.1"/>
    </source>
</evidence>
<evidence type="ECO:0000313" key="5">
    <source>
        <dbReference type="Proteomes" id="UP000747542"/>
    </source>
</evidence>
<dbReference type="EMBL" id="JAHLQT010012946">
    <property type="protein sequence ID" value="KAG7171100.1"/>
    <property type="molecule type" value="Genomic_DNA"/>
</dbReference>
<feature type="compositionally biased region" description="Pro residues" evidence="1">
    <location>
        <begin position="83"/>
        <end position="97"/>
    </location>
</feature>
<comment type="caution">
    <text evidence="4">The sequence shown here is derived from an EMBL/GenBank/DDBJ whole genome shotgun (WGS) entry which is preliminary data.</text>
</comment>
<keyword evidence="2" id="KW-1133">Transmembrane helix</keyword>
<dbReference type="AlphaFoldDB" id="A0A8J5KJU5"/>
<feature type="region of interest" description="Disordered" evidence="1">
    <location>
        <begin position="35"/>
        <end position="136"/>
    </location>
</feature>
<name>A0A8J5KJU5_HOMAM</name>
<proteinExistence type="predicted"/>
<evidence type="ECO:0000259" key="3">
    <source>
        <dbReference type="Pfam" id="PF16066"/>
    </source>
</evidence>
<accession>A0A8J5KJU5</accession>
<dbReference type="Pfam" id="PF16066">
    <property type="entry name" value="DUF4808"/>
    <property type="match status" value="1"/>
</dbReference>
<dbReference type="InterPro" id="IPR032073">
    <property type="entry name" value="FNDC5_C"/>
</dbReference>
<evidence type="ECO:0000256" key="2">
    <source>
        <dbReference type="SAM" id="Phobius"/>
    </source>
</evidence>
<evidence type="ECO:0000256" key="1">
    <source>
        <dbReference type="SAM" id="MobiDB-lite"/>
    </source>
</evidence>
<keyword evidence="5" id="KW-1185">Reference proteome</keyword>
<protein>
    <recommendedName>
        <fullName evidence="3">Fibronectin type III domain-containing protein</fullName>
    </recommendedName>
</protein>
<dbReference type="Proteomes" id="UP000747542">
    <property type="component" value="Unassembled WGS sequence"/>
</dbReference>
<gene>
    <name evidence="4" type="ORF">Hamer_G013895</name>
</gene>